<dbReference type="SMART" id="SM00256">
    <property type="entry name" value="FBOX"/>
    <property type="match status" value="2"/>
</dbReference>
<dbReference type="SUPFAM" id="SSF81383">
    <property type="entry name" value="F-box domain"/>
    <property type="match status" value="2"/>
</dbReference>
<dbReference type="AlphaFoldDB" id="A0A6N2K933"/>
<name>A0A6N2K933_SALVM</name>
<protein>
    <recommendedName>
        <fullName evidence="1">F-box domain-containing protein</fullName>
    </recommendedName>
</protein>
<dbReference type="InterPro" id="IPR001810">
    <property type="entry name" value="F-box_dom"/>
</dbReference>
<proteinExistence type="predicted"/>
<organism evidence="2">
    <name type="scientific">Salix viminalis</name>
    <name type="common">Common osier</name>
    <name type="synonym">Basket willow</name>
    <dbReference type="NCBI Taxonomy" id="40686"/>
    <lineage>
        <taxon>Eukaryota</taxon>
        <taxon>Viridiplantae</taxon>
        <taxon>Streptophyta</taxon>
        <taxon>Embryophyta</taxon>
        <taxon>Tracheophyta</taxon>
        <taxon>Spermatophyta</taxon>
        <taxon>Magnoliopsida</taxon>
        <taxon>eudicotyledons</taxon>
        <taxon>Gunneridae</taxon>
        <taxon>Pentapetalae</taxon>
        <taxon>rosids</taxon>
        <taxon>fabids</taxon>
        <taxon>Malpighiales</taxon>
        <taxon>Salicaceae</taxon>
        <taxon>Saliceae</taxon>
        <taxon>Salix</taxon>
    </lineage>
</organism>
<accession>A0A6N2K933</accession>
<dbReference type="PROSITE" id="PS50181">
    <property type="entry name" value="FBOX"/>
    <property type="match status" value="1"/>
</dbReference>
<gene>
    <name evidence="2" type="ORF">SVIM_LOCUS325</name>
</gene>
<dbReference type="Pfam" id="PF12937">
    <property type="entry name" value="F-box-like"/>
    <property type="match status" value="1"/>
</dbReference>
<sequence length="548" mass="62977">MTRSIQTKQCGRSLDHNSDELEDKFRELPEDIILTIVEKIRDTKTLVICSVVSKQLHAVVSKIDAISVRILPYPRLCTFPTLNLRNPANNLLLIKAMINGDDIRIDCCAAIKVGLLRRGMVEMMEMLFDPMLGQHPISYASDLCLDAIVRRRPRTLSSIVISFVKMQGFYGKKVSMTRKIRDLCSGKLFMTRKQLDDVTSLPPNSTVEGWLQDARNFVYKLKSSVNNGRSSRHELWHVTQWESFYTETGKIYIENPTASEMFVKELLGVAEDDDGDEKRLIKEQEHHKLDLPEEIILRILEKVHDTETLVRCSSASKSFQAIVSKIDTVFLSYVRKEKYSQSCTQPHCHIPLEAVPALMKVFSDVKFLKVKLCSVPNIARCRANHASMFNAKIDDDQIDVRRRVAIQVGVLTRGFISKLIPMFLAKSNYYFRISRNETELCLDKILLHRPKTLRSVVISCVKDSYPFRGKVFMTRVQLANLVLDQPSKSSHQHGQGWLDQEPENAAYWLKKQNKVREGETLWHIVYESESLHQLTAERDLKELMGDFD</sequence>
<dbReference type="InterPro" id="IPR036047">
    <property type="entry name" value="F-box-like_dom_sf"/>
</dbReference>
<dbReference type="EMBL" id="CAADRP010000001">
    <property type="protein sequence ID" value="VFU19751.1"/>
    <property type="molecule type" value="Genomic_DNA"/>
</dbReference>
<dbReference type="CDD" id="cd09917">
    <property type="entry name" value="F-box_SF"/>
    <property type="match status" value="1"/>
</dbReference>
<evidence type="ECO:0000313" key="2">
    <source>
        <dbReference type="EMBL" id="VFU19751.1"/>
    </source>
</evidence>
<reference evidence="2" key="1">
    <citation type="submission" date="2019-03" db="EMBL/GenBank/DDBJ databases">
        <authorList>
            <person name="Mank J."/>
            <person name="Almeida P."/>
        </authorList>
    </citation>
    <scope>NUCLEOTIDE SEQUENCE</scope>
    <source>
        <strain evidence="2">78183</strain>
    </source>
</reference>
<feature type="domain" description="F-box" evidence="1">
    <location>
        <begin position="285"/>
        <end position="333"/>
    </location>
</feature>
<dbReference type="PANTHER" id="PTHR31215">
    <property type="entry name" value="OS05G0510400 PROTEIN-RELATED"/>
    <property type="match status" value="1"/>
</dbReference>
<dbReference type="InterPro" id="IPR044809">
    <property type="entry name" value="AUF1-like"/>
</dbReference>
<evidence type="ECO:0000259" key="1">
    <source>
        <dbReference type="PROSITE" id="PS50181"/>
    </source>
</evidence>